<accession>A0A4Y3QWF6</accession>
<dbReference type="Proteomes" id="UP000319210">
    <property type="component" value="Unassembled WGS sequence"/>
</dbReference>
<gene>
    <name evidence="2" type="ORF">SCA03_22970</name>
</gene>
<feature type="region of interest" description="Disordered" evidence="1">
    <location>
        <begin position="27"/>
        <end position="108"/>
    </location>
</feature>
<name>A0A4Y3QWF6_STRCI</name>
<feature type="compositionally biased region" description="Basic and acidic residues" evidence="1">
    <location>
        <begin position="91"/>
        <end position="108"/>
    </location>
</feature>
<evidence type="ECO:0000313" key="2">
    <source>
        <dbReference type="EMBL" id="GEB49746.1"/>
    </source>
</evidence>
<keyword evidence="3" id="KW-1185">Reference proteome</keyword>
<dbReference type="AlphaFoldDB" id="A0A4Y3QWF6"/>
<evidence type="ECO:0000313" key="3">
    <source>
        <dbReference type="Proteomes" id="UP000319210"/>
    </source>
</evidence>
<dbReference type="EMBL" id="BJMM01000009">
    <property type="protein sequence ID" value="GEB49746.1"/>
    <property type="molecule type" value="Genomic_DNA"/>
</dbReference>
<proteinExistence type="predicted"/>
<protein>
    <submittedName>
        <fullName evidence="2">Uncharacterized protein</fullName>
    </submittedName>
</protein>
<comment type="caution">
    <text evidence="2">The sequence shown here is derived from an EMBL/GenBank/DDBJ whole genome shotgun (WGS) entry which is preliminary data.</text>
</comment>
<evidence type="ECO:0000256" key="1">
    <source>
        <dbReference type="SAM" id="MobiDB-lite"/>
    </source>
</evidence>
<reference evidence="2 3" key="1">
    <citation type="submission" date="2019-06" db="EMBL/GenBank/DDBJ databases">
        <title>Whole genome shotgun sequence of Streptomyces cacaoi subsp. cacaoi NBRC 12748.</title>
        <authorList>
            <person name="Hosoyama A."/>
            <person name="Uohara A."/>
            <person name="Ohji S."/>
            <person name="Ichikawa N."/>
        </authorList>
    </citation>
    <scope>NUCLEOTIDE SEQUENCE [LARGE SCALE GENOMIC DNA]</scope>
    <source>
        <strain evidence="2 3">NBRC 12748</strain>
    </source>
</reference>
<sequence length="108" mass="12086">MQESERFIFEKSTLYSIAYKGLRLPGGTPAPPPCATRRPPNTSCPTGRKGPHTDRARRPVTPRLSEEKGVHSMSRCLHSIPVRAANLPRAPRPERTGRRPPDDHPRTD</sequence>
<organism evidence="2 3">
    <name type="scientific">Streptomyces cacaoi</name>
    <dbReference type="NCBI Taxonomy" id="1898"/>
    <lineage>
        <taxon>Bacteria</taxon>
        <taxon>Bacillati</taxon>
        <taxon>Actinomycetota</taxon>
        <taxon>Actinomycetes</taxon>
        <taxon>Kitasatosporales</taxon>
        <taxon>Streptomycetaceae</taxon>
        <taxon>Streptomyces</taxon>
    </lineage>
</organism>